<dbReference type="InterPro" id="IPR056911">
    <property type="entry name" value="Phage_Znf_bind_put"/>
</dbReference>
<reference evidence="2 3" key="1">
    <citation type="submission" date="2020-08" db="EMBL/GenBank/DDBJ databases">
        <title>Sequencing the genomes of 1000 actinobacteria strains.</title>
        <authorList>
            <person name="Klenk H.-P."/>
        </authorList>
    </citation>
    <scope>NUCLEOTIDE SEQUENCE [LARGE SCALE GENOMIC DNA]</scope>
    <source>
        <strain evidence="2 3">DSM 44786</strain>
    </source>
</reference>
<proteinExistence type="predicted"/>
<comment type="caution">
    <text evidence="2">The sequence shown here is derived from an EMBL/GenBank/DDBJ whole genome shotgun (WGS) entry which is preliminary data.</text>
</comment>
<protein>
    <recommendedName>
        <fullName evidence="1">DNA-binding phage zinc finger domain-containing protein</fullName>
    </recommendedName>
</protein>
<gene>
    <name evidence="2" type="ORF">F4556_002383</name>
</gene>
<dbReference type="Pfam" id="PF24623">
    <property type="entry name" value="Phage_zn_bind_8"/>
    <property type="match status" value="1"/>
</dbReference>
<dbReference type="EMBL" id="JACHJR010000001">
    <property type="protein sequence ID" value="MBB4946848.1"/>
    <property type="molecule type" value="Genomic_DNA"/>
</dbReference>
<evidence type="ECO:0000313" key="3">
    <source>
        <dbReference type="Proteomes" id="UP000573327"/>
    </source>
</evidence>
<feature type="domain" description="DNA-binding phage zinc finger" evidence="1">
    <location>
        <begin position="163"/>
        <end position="204"/>
    </location>
</feature>
<evidence type="ECO:0000259" key="1">
    <source>
        <dbReference type="Pfam" id="PF24623"/>
    </source>
</evidence>
<name>A0A7W7SAG3_9ACTN</name>
<organism evidence="2 3">
    <name type="scientific">Kitasatospora gansuensis</name>
    <dbReference type="NCBI Taxonomy" id="258050"/>
    <lineage>
        <taxon>Bacteria</taxon>
        <taxon>Bacillati</taxon>
        <taxon>Actinomycetota</taxon>
        <taxon>Actinomycetes</taxon>
        <taxon>Kitasatosporales</taxon>
        <taxon>Streptomycetaceae</taxon>
        <taxon>Kitasatospora</taxon>
    </lineage>
</organism>
<dbReference type="RefSeq" id="WP_184914123.1">
    <property type="nucleotide sequence ID" value="NZ_JACHJR010000001.1"/>
</dbReference>
<dbReference type="AlphaFoldDB" id="A0A7W7SAG3"/>
<evidence type="ECO:0000313" key="2">
    <source>
        <dbReference type="EMBL" id="MBB4946848.1"/>
    </source>
</evidence>
<sequence>MIPAEVPQLIAKIALADPRLRRDSTPERVAQVDLWVQALADVPADYAYRAVGAHYRVSQWPITPADIATRWAQDAKDRLGRHTDPIPAADPDDDSRWRAELAATRRAVATGQVEPAPHALAAGRPIAAAELTAGIGRTIPTRNQAEPYLPEAIRTALAQAGVRGGPPERSVPCPVPTCLARPNARCTSPSGRRLADSHPSRVDRYLVQTAA</sequence>
<accession>A0A7W7SAG3</accession>
<keyword evidence="3" id="KW-1185">Reference proteome</keyword>
<dbReference type="Proteomes" id="UP000573327">
    <property type="component" value="Unassembled WGS sequence"/>
</dbReference>